<dbReference type="AlphaFoldDB" id="A0A239DR85"/>
<dbReference type="GO" id="GO:0004497">
    <property type="term" value="F:monooxygenase activity"/>
    <property type="evidence" value="ECO:0007669"/>
    <property type="project" value="UniProtKB-KW"/>
</dbReference>
<evidence type="ECO:0000256" key="3">
    <source>
        <dbReference type="ARBA" id="ARBA00022723"/>
    </source>
</evidence>
<dbReference type="PRINTS" id="PR00359">
    <property type="entry name" value="BP450"/>
</dbReference>
<evidence type="ECO:0000313" key="9">
    <source>
        <dbReference type="Proteomes" id="UP000198282"/>
    </source>
</evidence>
<dbReference type="EMBL" id="FZOD01000008">
    <property type="protein sequence ID" value="SNS35026.1"/>
    <property type="molecule type" value="Genomic_DNA"/>
</dbReference>
<reference evidence="8 9" key="1">
    <citation type="submission" date="2017-06" db="EMBL/GenBank/DDBJ databases">
        <authorList>
            <person name="Kim H.J."/>
            <person name="Triplett B.A."/>
        </authorList>
    </citation>
    <scope>NUCLEOTIDE SEQUENCE [LARGE SCALE GENOMIC DNA]</scope>
    <source>
        <strain evidence="8 9">CGMCC 4.2132</strain>
    </source>
</reference>
<keyword evidence="5 7" id="KW-0408">Iron</keyword>
<dbReference type="PANTHER" id="PTHR46696:SF1">
    <property type="entry name" value="CYTOCHROME P450 YJIB-RELATED"/>
    <property type="match status" value="1"/>
</dbReference>
<dbReference type="InterPro" id="IPR002397">
    <property type="entry name" value="Cyt_P450_B"/>
</dbReference>
<sequence>MSTPAGTSRDPFTAVRDGEREAIYAELTAQGPVHPVTMPTGRTAWLVTGHAEARALLSDPRLVKGGWENGVYASMLPEHVARGVHTHMLMSDPPDHTRLRKLVTSAFTRRRVEKIAPRIQQMTDELLAAFDGVESADLITALAYPLPIGVICELLGIPPESRADFRNWSTPLVAPGIFSFEEYEAAAIAILDFTHELIKDKRRVPQDDLLSDLIAARDGEERLTEDELTSMVFLLVIAGHETTVNLIANGVHALLTHPGQLDLLRTDPALLEPAIEELLRYDGPVQNTLPYWTAEPIEVGGTTIAAGEIVVVSLNAANRDPAQFPGADRLDVTRQETGHTAFGHGLHYCVGAPLARLEARVAIGALLDRFPALSLDAPADSLTRVPSMIMNGLAGLPVRLR</sequence>
<dbReference type="RefSeq" id="WP_089207046.1">
    <property type="nucleotide sequence ID" value="NZ_FZOD01000008.1"/>
</dbReference>
<evidence type="ECO:0000256" key="6">
    <source>
        <dbReference type="ARBA" id="ARBA00023033"/>
    </source>
</evidence>
<gene>
    <name evidence="8" type="ORF">SAMN05216276_100832</name>
</gene>
<dbReference type="Gene3D" id="1.10.630.10">
    <property type="entry name" value="Cytochrome P450"/>
    <property type="match status" value="1"/>
</dbReference>
<protein>
    <submittedName>
        <fullName evidence="8">Cytochrome P450</fullName>
    </submittedName>
</protein>
<dbReference type="FunFam" id="1.10.630.10:FF:000018">
    <property type="entry name" value="Cytochrome P450 monooxygenase"/>
    <property type="match status" value="1"/>
</dbReference>
<keyword evidence="9" id="KW-1185">Reference proteome</keyword>
<organism evidence="8 9">
    <name type="scientific">Streptosporangium subroseum</name>
    <dbReference type="NCBI Taxonomy" id="106412"/>
    <lineage>
        <taxon>Bacteria</taxon>
        <taxon>Bacillati</taxon>
        <taxon>Actinomycetota</taxon>
        <taxon>Actinomycetes</taxon>
        <taxon>Streptosporangiales</taxon>
        <taxon>Streptosporangiaceae</taxon>
        <taxon>Streptosporangium</taxon>
    </lineage>
</organism>
<comment type="similarity">
    <text evidence="1 7">Belongs to the cytochrome P450 family.</text>
</comment>
<dbReference type="InterPro" id="IPR036396">
    <property type="entry name" value="Cyt_P450_sf"/>
</dbReference>
<evidence type="ECO:0000256" key="7">
    <source>
        <dbReference type="RuleBase" id="RU000461"/>
    </source>
</evidence>
<dbReference type="Proteomes" id="UP000198282">
    <property type="component" value="Unassembled WGS sequence"/>
</dbReference>
<evidence type="ECO:0000256" key="1">
    <source>
        <dbReference type="ARBA" id="ARBA00010617"/>
    </source>
</evidence>
<evidence type="ECO:0000256" key="2">
    <source>
        <dbReference type="ARBA" id="ARBA00022617"/>
    </source>
</evidence>
<dbReference type="GO" id="GO:0005506">
    <property type="term" value="F:iron ion binding"/>
    <property type="evidence" value="ECO:0007669"/>
    <property type="project" value="InterPro"/>
</dbReference>
<dbReference type="SUPFAM" id="SSF48264">
    <property type="entry name" value="Cytochrome P450"/>
    <property type="match status" value="1"/>
</dbReference>
<keyword evidence="2 7" id="KW-0349">Heme</keyword>
<evidence type="ECO:0000313" key="8">
    <source>
        <dbReference type="EMBL" id="SNS35026.1"/>
    </source>
</evidence>
<dbReference type="InterPro" id="IPR001128">
    <property type="entry name" value="Cyt_P450"/>
</dbReference>
<keyword evidence="6 7" id="KW-0503">Monooxygenase</keyword>
<dbReference type="OrthoDB" id="4133219at2"/>
<accession>A0A239DR85</accession>
<dbReference type="GO" id="GO:0016705">
    <property type="term" value="F:oxidoreductase activity, acting on paired donors, with incorporation or reduction of molecular oxygen"/>
    <property type="evidence" value="ECO:0007669"/>
    <property type="project" value="InterPro"/>
</dbReference>
<dbReference type="InterPro" id="IPR017972">
    <property type="entry name" value="Cyt_P450_CS"/>
</dbReference>
<evidence type="ECO:0000256" key="5">
    <source>
        <dbReference type="ARBA" id="ARBA00023004"/>
    </source>
</evidence>
<name>A0A239DR85_9ACTN</name>
<keyword evidence="4 7" id="KW-0560">Oxidoreductase</keyword>
<dbReference type="Pfam" id="PF00067">
    <property type="entry name" value="p450"/>
    <property type="match status" value="1"/>
</dbReference>
<dbReference type="GO" id="GO:0020037">
    <property type="term" value="F:heme binding"/>
    <property type="evidence" value="ECO:0007669"/>
    <property type="project" value="InterPro"/>
</dbReference>
<keyword evidence="3 7" id="KW-0479">Metal-binding</keyword>
<evidence type="ECO:0000256" key="4">
    <source>
        <dbReference type="ARBA" id="ARBA00023002"/>
    </source>
</evidence>
<dbReference type="PROSITE" id="PS00086">
    <property type="entry name" value="CYTOCHROME_P450"/>
    <property type="match status" value="1"/>
</dbReference>
<proteinExistence type="inferred from homology"/>
<dbReference type="CDD" id="cd11029">
    <property type="entry name" value="CYP107-like"/>
    <property type="match status" value="1"/>
</dbReference>
<dbReference type="PANTHER" id="PTHR46696">
    <property type="entry name" value="P450, PUTATIVE (EUROFUNG)-RELATED"/>
    <property type="match status" value="1"/>
</dbReference>